<evidence type="ECO:0008006" key="6">
    <source>
        <dbReference type="Google" id="ProtNLM"/>
    </source>
</evidence>
<sequence>MQPSLMTLVLLAPTQAIASELMRVATSEPTQVTKVIVKTSTIEAPAEFTQAGIVAQLQEDSILPAPSNPTWVEPSWLLYSDATPAETPVAAPTETLAAVPTETATSTPTDTAVATPTSKPDNWKTDPKEFKIDVMIFFGVTGGLFGLMVSLGLLGACVQAYQRRSRAKKASSDAQTRDVERTAGLPAISKPNDINNGSHTLVAGEADAAAQKGGVVIMMPEFPAPSYGNNISTQDVHYPEGETAAQAPQGKVSMRPKGS</sequence>
<evidence type="ECO:0000313" key="4">
    <source>
        <dbReference type="EMBL" id="EUC29662.1"/>
    </source>
</evidence>
<feature type="transmembrane region" description="Helical" evidence="2">
    <location>
        <begin position="134"/>
        <end position="161"/>
    </location>
</feature>
<reference evidence="4 5" key="1">
    <citation type="journal article" date="2013" name="PLoS Genet.">
        <title>Comparative genome structure, secondary metabolite, and effector coding capacity across Cochliobolus pathogens.</title>
        <authorList>
            <person name="Condon B.J."/>
            <person name="Leng Y."/>
            <person name="Wu D."/>
            <person name="Bushley K.E."/>
            <person name="Ohm R.A."/>
            <person name="Otillar R."/>
            <person name="Martin J."/>
            <person name="Schackwitz W."/>
            <person name="Grimwood J."/>
            <person name="MohdZainudin N."/>
            <person name="Xue C."/>
            <person name="Wang R."/>
            <person name="Manning V.A."/>
            <person name="Dhillon B."/>
            <person name="Tu Z.J."/>
            <person name="Steffenson B.J."/>
            <person name="Salamov A."/>
            <person name="Sun H."/>
            <person name="Lowry S."/>
            <person name="LaButti K."/>
            <person name="Han J."/>
            <person name="Copeland A."/>
            <person name="Lindquist E."/>
            <person name="Barry K."/>
            <person name="Schmutz J."/>
            <person name="Baker S.E."/>
            <person name="Ciuffetti L.M."/>
            <person name="Grigoriev I.V."/>
            <person name="Zhong S."/>
            <person name="Turgeon B.G."/>
        </authorList>
    </citation>
    <scope>NUCLEOTIDE SEQUENCE [LARGE SCALE GENOMIC DNA]</scope>
    <source>
        <strain evidence="4 5">26-R-13</strain>
    </source>
</reference>
<evidence type="ECO:0000313" key="5">
    <source>
        <dbReference type="Proteomes" id="UP000053841"/>
    </source>
</evidence>
<keyword evidence="5" id="KW-1185">Reference proteome</keyword>
<feature type="compositionally biased region" description="Low complexity" evidence="1">
    <location>
        <begin position="101"/>
        <end position="118"/>
    </location>
</feature>
<keyword evidence="2" id="KW-0812">Transmembrane</keyword>
<dbReference type="AlphaFoldDB" id="W6XQI3"/>
<dbReference type="OrthoDB" id="3694162at2759"/>
<gene>
    <name evidence="4" type="ORF">COCCADRAFT_39996</name>
</gene>
<dbReference type="GeneID" id="19149145"/>
<evidence type="ECO:0000256" key="1">
    <source>
        <dbReference type="SAM" id="MobiDB-lite"/>
    </source>
</evidence>
<protein>
    <recommendedName>
        <fullName evidence="6">Mid2 domain-containing protein</fullName>
    </recommendedName>
</protein>
<keyword evidence="2" id="KW-1133">Transmembrane helix</keyword>
<dbReference type="KEGG" id="bze:COCCADRAFT_39996"/>
<feature type="signal peptide" evidence="3">
    <location>
        <begin position="1"/>
        <end position="18"/>
    </location>
</feature>
<keyword evidence="2" id="KW-0472">Membrane</keyword>
<organism evidence="4 5">
    <name type="scientific">Cochliobolus carbonum (strain 26-R-13)</name>
    <name type="common">Maize leaf spot fungus</name>
    <name type="synonym">Bipolaris zeicola</name>
    <dbReference type="NCBI Taxonomy" id="930089"/>
    <lineage>
        <taxon>Eukaryota</taxon>
        <taxon>Fungi</taxon>
        <taxon>Dikarya</taxon>
        <taxon>Ascomycota</taxon>
        <taxon>Pezizomycotina</taxon>
        <taxon>Dothideomycetes</taxon>
        <taxon>Pleosporomycetidae</taxon>
        <taxon>Pleosporales</taxon>
        <taxon>Pleosporineae</taxon>
        <taxon>Pleosporaceae</taxon>
        <taxon>Bipolaris</taxon>
    </lineage>
</organism>
<dbReference type="Proteomes" id="UP000053841">
    <property type="component" value="Unassembled WGS sequence"/>
</dbReference>
<dbReference type="HOGENOM" id="CLU_1106941_0_0_1"/>
<evidence type="ECO:0000256" key="3">
    <source>
        <dbReference type="SAM" id="SignalP"/>
    </source>
</evidence>
<proteinExistence type="predicted"/>
<feature type="chain" id="PRO_5004888231" description="Mid2 domain-containing protein" evidence="3">
    <location>
        <begin position="19"/>
        <end position="259"/>
    </location>
</feature>
<name>W6XQI3_COCC2</name>
<evidence type="ECO:0000256" key="2">
    <source>
        <dbReference type="SAM" id="Phobius"/>
    </source>
</evidence>
<dbReference type="RefSeq" id="XP_007716037.1">
    <property type="nucleotide sequence ID" value="XM_007717847.1"/>
</dbReference>
<keyword evidence="3" id="KW-0732">Signal</keyword>
<dbReference type="EMBL" id="KI964735">
    <property type="protein sequence ID" value="EUC29662.1"/>
    <property type="molecule type" value="Genomic_DNA"/>
</dbReference>
<accession>W6XQI3</accession>
<feature type="region of interest" description="Disordered" evidence="1">
    <location>
        <begin position="101"/>
        <end position="122"/>
    </location>
</feature>
<feature type="region of interest" description="Disordered" evidence="1">
    <location>
        <begin position="230"/>
        <end position="259"/>
    </location>
</feature>